<dbReference type="SUPFAM" id="SSF53335">
    <property type="entry name" value="S-adenosyl-L-methionine-dependent methyltransferases"/>
    <property type="match status" value="1"/>
</dbReference>
<gene>
    <name evidence="7" type="primary">pcm</name>
    <name evidence="8" type="ORF">ACERK3_00885</name>
</gene>
<dbReference type="EMBL" id="JBGUBD010000001">
    <property type="protein sequence ID" value="MFA9476836.1"/>
    <property type="molecule type" value="Genomic_DNA"/>
</dbReference>
<protein>
    <recommendedName>
        <fullName evidence="7">Protein-L-isoaspartate O-methyltransferase</fullName>
        <ecNumber evidence="7">2.1.1.77</ecNumber>
    </recommendedName>
    <alternativeName>
        <fullName evidence="7">L-isoaspartyl protein carboxyl methyltransferase</fullName>
    </alternativeName>
    <alternativeName>
        <fullName evidence="7">Protein L-isoaspartyl methyltransferase</fullName>
    </alternativeName>
    <alternativeName>
        <fullName evidence="7">Protein-beta-aspartate methyltransferase</fullName>
        <shortName evidence="7">PIMT</shortName>
    </alternativeName>
</protein>
<dbReference type="RefSeq" id="WP_425343762.1">
    <property type="nucleotide sequence ID" value="NZ_JBGUBD010000001.1"/>
</dbReference>
<evidence type="ECO:0000256" key="1">
    <source>
        <dbReference type="ARBA" id="ARBA00004496"/>
    </source>
</evidence>
<evidence type="ECO:0000256" key="3">
    <source>
        <dbReference type="ARBA" id="ARBA00022490"/>
    </source>
</evidence>
<evidence type="ECO:0000313" key="9">
    <source>
        <dbReference type="Proteomes" id="UP001575105"/>
    </source>
</evidence>
<comment type="subcellular location">
    <subcellularLocation>
        <location evidence="1 7">Cytoplasm</location>
    </subcellularLocation>
</comment>
<keyword evidence="5 7" id="KW-0808">Transferase</keyword>
<keyword evidence="6 7" id="KW-0949">S-adenosyl-L-methionine</keyword>
<keyword evidence="4 7" id="KW-0489">Methyltransferase</keyword>
<organism evidence="8 9">
    <name type="scientific">Natronomicrosphaera hydrolytica</name>
    <dbReference type="NCBI Taxonomy" id="3242702"/>
    <lineage>
        <taxon>Bacteria</taxon>
        <taxon>Pseudomonadati</taxon>
        <taxon>Planctomycetota</taxon>
        <taxon>Phycisphaerae</taxon>
        <taxon>Phycisphaerales</taxon>
        <taxon>Phycisphaeraceae</taxon>
        <taxon>Natronomicrosphaera</taxon>
    </lineage>
</organism>
<keyword evidence="9" id="KW-1185">Reference proteome</keyword>
<evidence type="ECO:0000256" key="7">
    <source>
        <dbReference type="HAMAP-Rule" id="MF_00090"/>
    </source>
</evidence>
<evidence type="ECO:0000256" key="6">
    <source>
        <dbReference type="ARBA" id="ARBA00022691"/>
    </source>
</evidence>
<dbReference type="PROSITE" id="PS01279">
    <property type="entry name" value="PCMT"/>
    <property type="match status" value="1"/>
</dbReference>
<dbReference type="HAMAP" id="MF_00090">
    <property type="entry name" value="PIMT"/>
    <property type="match status" value="1"/>
</dbReference>
<dbReference type="Gene3D" id="3.40.50.150">
    <property type="entry name" value="Vaccinia Virus protein VP39"/>
    <property type="match status" value="1"/>
</dbReference>
<dbReference type="NCBIfam" id="TIGR00080">
    <property type="entry name" value="pimt"/>
    <property type="match status" value="1"/>
</dbReference>
<evidence type="ECO:0000256" key="5">
    <source>
        <dbReference type="ARBA" id="ARBA00022679"/>
    </source>
</evidence>
<evidence type="ECO:0000256" key="4">
    <source>
        <dbReference type="ARBA" id="ARBA00022603"/>
    </source>
</evidence>
<dbReference type="Pfam" id="PF01135">
    <property type="entry name" value="PCMT"/>
    <property type="match status" value="1"/>
</dbReference>
<dbReference type="GO" id="GO:0004719">
    <property type="term" value="F:protein-L-isoaspartate (D-aspartate) O-methyltransferase activity"/>
    <property type="evidence" value="ECO:0007669"/>
    <property type="project" value="UniProtKB-EC"/>
</dbReference>
<dbReference type="PANTHER" id="PTHR11579">
    <property type="entry name" value="PROTEIN-L-ISOASPARTATE O-METHYLTRANSFERASE"/>
    <property type="match status" value="1"/>
</dbReference>
<evidence type="ECO:0000313" key="8">
    <source>
        <dbReference type="EMBL" id="MFA9476836.1"/>
    </source>
</evidence>
<dbReference type="GO" id="GO:0032259">
    <property type="term" value="P:methylation"/>
    <property type="evidence" value="ECO:0007669"/>
    <property type="project" value="UniProtKB-KW"/>
</dbReference>
<keyword evidence="3 7" id="KW-0963">Cytoplasm</keyword>
<dbReference type="InterPro" id="IPR029063">
    <property type="entry name" value="SAM-dependent_MTases_sf"/>
</dbReference>
<comment type="caution">
    <text evidence="8">The sequence shown here is derived from an EMBL/GenBank/DDBJ whole genome shotgun (WGS) entry which is preliminary data.</text>
</comment>
<reference evidence="8 9" key="1">
    <citation type="submission" date="2024-08" db="EMBL/GenBank/DDBJ databases">
        <title>Whole-genome sequencing of halo(alkali)philic microorganisms from hypersaline lakes.</title>
        <authorList>
            <person name="Sorokin D.Y."/>
            <person name="Merkel A.Y."/>
            <person name="Messina E."/>
            <person name="Yakimov M."/>
        </authorList>
    </citation>
    <scope>NUCLEOTIDE SEQUENCE [LARGE SCALE GENOMIC DNA]</scope>
    <source>
        <strain evidence="8 9">AB-hyl4</strain>
    </source>
</reference>
<comment type="catalytic activity">
    <reaction evidence="7">
        <text>[protein]-L-isoaspartate + S-adenosyl-L-methionine = [protein]-L-isoaspartate alpha-methyl ester + S-adenosyl-L-homocysteine</text>
        <dbReference type="Rhea" id="RHEA:12705"/>
        <dbReference type="Rhea" id="RHEA-COMP:12143"/>
        <dbReference type="Rhea" id="RHEA-COMP:12144"/>
        <dbReference type="ChEBI" id="CHEBI:57856"/>
        <dbReference type="ChEBI" id="CHEBI:59789"/>
        <dbReference type="ChEBI" id="CHEBI:90596"/>
        <dbReference type="ChEBI" id="CHEBI:90598"/>
        <dbReference type="EC" id="2.1.1.77"/>
    </reaction>
</comment>
<dbReference type="CDD" id="cd02440">
    <property type="entry name" value="AdoMet_MTases"/>
    <property type="match status" value="1"/>
</dbReference>
<comment type="similarity">
    <text evidence="2 7">Belongs to the methyltransferase superfamily. L-isoaspartyl/D-aspartyl protein methyltransferase family.</text>
</comment>
<sequence>MGRAELAAKQMVQQQLRDRGIRDERVLAAMQRVPRHLFVPDVDIETAYSDHALPTAEGQTISQPYIVAYMTELLRIEPSVKVLEIGTGSGYQTAVLALLGAQVISVERHAGLADRARVALNQVLPGEMGAGVQVVVGDGTVGYPLASPYDRIIVTAAAPRVPGAYRKQLAEGGRLVLPVGDREKQVLTVVDRKKDEFVESQGLTCRFVPLVGEDAWGFGE</sequence>
<dbReference type="PANTHER" id="PTHR11579:SF0">
    <property type="entry name" value="PROTEIN-L-ISOASPARTATE(D-ASPARTATE) O-METHYLTRANSFERASE"/>
    <property type="match status" value="1"/>
</dbReference>
<name>A0ABV4TZR4_9BACT</name>
<dbReference type="NCBIfam" id="NF001453">
    <property type="entry name" value="PRK00312.1"/>
    <property type="match status" value="1"/>
</dbReference>
<feature type="active site" evidence="7">
    <location>
        <position position="62"/>
    </location>
</feature>
<proteinExistence type="inferred from homology"/>
<dbReference type="Proteomes" id="UP001575105">
    <property type="component" value="Unassembled WGS sequence"/>
</dbReference>
<comment type="function">
    <text evidence="7">Catalyzes the methyl esterification of L-isoaspartyl residues in peptides and proteins that result from spontaneous decomposition of normal L-aspartyl and L-asparaginyl residues. It plays a role in the repair and/or degradation of damaged proteins.</text>
</comment>
<evidence type="ECO:0000256" key="2">
    <source>
        <dbReference type="ARBA" id="ARBA00005369"/>
    </source>
</evidence>
<accession>A0ABV4TZR4</accession>
<dbReference type="InterPro" id="IPR000682">
    <property type="entry name" value="PCMT"/>
</dbReference>
<dbReference type="EC" id="2.1.1.77" evidence="7"/>